<evidence type="ECO:0008006" key="3">
    <source>
        <dbReference type="Google" id="ProtNLM"/>
    </source>
</evidence>
<evidence type="ECO:0000313" key="2">
    <source>
        <dbReference type="Proteomes" id="UP000031890"/>
    </source>
</evidence>
<protein>
    <recommendedName>
        <fullName evidence="3">Toxin HicA</fullName>
    </recommendedName>
</protein>
<reference evidence="1 2" key="1">
    <citation type="journal article" date="2015" name="Genome Announc.">
        <title>Complete Genome Sequence and Annotation of Corynebacterium singulare DSM 44357, Isolated from a Human Semen Specimen.</title>
        <authorList>
            <person name="Merten M."/>
            <person name="Brinkrolf K."/>
            <person name="Albersmeier A."/>
            <person name="Kutter Y."/>
            <person name="Ruckert C."/>
            <person name="Tauch A."/>
        </authorList>
    </citation>
    <scope>NUCLEOTIDE SEQUENCE [LARGE SCALE GENOMIC DNA]</scope>
    <source>
        <strain evidence="1">IBS B52218</strain>
    </source>
</reference>
<name>A0A0B6F5X6_9CORY</name>
<evidence type="ECO:0000313" key="1">
    <source>
        <dbReference type="EMBL" id="AJI79835.1"/>
    </source>
</evidence>
<dbReference type="HOGENOM" id="CLU_164851_1_0_11"/>
<gene>
    <name evidence="1" type="ORF">CSING_11700</name>
</gene>
<dbReference type="EMBL" id="CP010827">
    <property type="protein sequence ID" value="AJI79835.1"/>
    <property type="molecule type" value="Genomic_DNA"/>
</dbReference>
<accession>A0A0B6F5X6</accession>
<organism evidence="1 2">
    <name type="scientific">Corynebacterium singulare</name>
    <dbReference type="NCBI Taxonomy" id="161899"/>
    <lineage>
        <taxon>Bacteria</taxon>
        <taxon>Bacillati</taxon>
        <taxon>Actinomycetota</taxon>
        <taxon>Actinomycetes</taxon>
        <taxon>Mycobacteriales</taxon>
        <taxon>Corynebacteriaceae</taxon>
        <taxon>Corynebacterium</taxon>
    </lineage>
</organism>
<dbReference type="AlphaFoldDB" id="A0A0B6F5X6"/>
<proteinExistence type="predicted"/>
<dbReference type="STRING" id="161899.CSING_11700"/>
<sequence>MVSKIQKILKKMRTSRNNVHFSELQLVCDFYFERQESAGRKRRGTSHIVYKTPWQGDPRVNIQEGRDGKAKPFQVRQVLDAIDRLN</sequence>
<dbReference type="Proteomes" id="UP000031890">
    <property type="component" value="Chromosome"/>
</dbReference>
<dbReference type="KEGG" id="csx:CSING_11700"/>